<sequence length="454" mass="49212">MLLKSKKRRLVMPERHKRKHLTSFQMIILGFAGVILLGALLLMLPVSSAERVVTPFDQALFTSTSAVCVTGLVVQDTGSYWSGFGQAVILLLIQTGGLGVVTVAVSVFMLSGRKISLMQRSTMQDAISAPKVGGIVRLTKFILRGTFLIEGIGAVLLLPVFCRDFGIKGIWMSIFHSISAFCNAGFDILGTADNTFVSLSGYAGNFWLNIVIMLLIIIGGIGFLTWDDVYTNKLRFKRYRMQSKIILLTTAILIFVPAIFFFVCDFGQVSIGKRTLLSLFQSVTTRTAGFNTADLSSMTEVGQAIMILLMLMGGSPSSTAGGMKTTTVAVLLLNAFATFRSREDAGAFGRRFDSQVIKNAATIAMLYFVLFFFGGITISVYEGLSLQLCLYEAASAVGTVGLTLGITPGLHILSRLILIVLMYLGRVGGLTLIYAVVSRRNTNAKMPLEKITVG</sequence>
<evidence type="ECO:0000313" key="9">
    <source>
        <dbReference type="EMBL" id="MEQ2359123.1"/>
    </source>
</evidence>
<gene>
    <name evidence="9" type="ORF">WMO75_12450</name>
</gene>
<feature type="transmembrane region" description="Helical" evidence="8">
    <location>
        <begin position="245"/>
        <end position="263"/>
    </location>
</feature>
<proteinExistence type="predicted"/>
<feature type="transmembrane region" description="Helical" evidence="8">
    <location>
        <begin position="21"/>
        <end position="44"/>
    </location>
</feature>
<evidence type="ECO:0000256" key="7">
    <source>
        <dbReference type="ARBA" id="ARBA00023136"/>
    </source>
</evidence>
<evidence type="ECO:0000256" key="2">
    <source>
        <dbReference type="ARBA" id="ARBA00022448"/>
    </source>
</evidence>
<evidence type="ECO:0000313" key="10">
    <source>
        <dbReference type="Proteomes" id="UP001446032"/>
    </source>
</evidence>
<dbReference type="Pfam" id="PF02386">
    <property type="entry name" value="TrkH"/>
    <property type="match status" value="1"/>
</dbReference>
<evidence type="ECO:0000256" key="3">
    <source>
        <dbReference type="ARBA" id="ARBA00022475"/>
    </source>
</evidence>
<evidence type="ECO:0000256" key="5">
    <source>
        <dbReference type="ARBA" id="ARBA00022989"/>
    </source>
</evidence>
<name>A0ABV1ALR5_9FIRM</name>
<keyword evidence="3" id="KW-1003">Cell membrane</keyword>
<accession>A0ABV1ALR5</accession>
<dbReference type="Proteomes" id="UP001446032">
    <property type="component" value="Unassembled WGS sequence"/>
</dbReference>
<dbReference type="RefSeq" id="WP_319638511.1">
    <property type="nucleotide sequence ID" value="NZ_JBBMEI010000040.1"/>
</dbReference>
<reference evidence="9 10" key="1">
    <citation type="submission" date="2024-03" db="EMBL/GenBank/DDBJ databases">
        <title>Human intestinal bacterial collection.</title>
        <authorList>
            <person name="Pauvert C."/>
            <person name="Hitch T.C.A."/>
            <person name="Clavel T."/>
        </authorList>
    </citation>
    <scope>NUCLEOTIDE SEQUENCE [LARGE SCALE GENOMIC DNA]</scope>
    <source>
        <strain evidence="9 10">CLA-AA-H95</strain>
    </source>
</reference>
<keyword evidence="2" id="KW-0813">Transport</keyword>
<comment type="subcellular location">
    <subcellularLocation>
        <location evidence="1">Cell membrane</location>
        <topology evidence="1">Multi-pass membrane protein</topology>
    </subcellularLocation>
</comment>
<organism evidence="9 10">
    <name type="scientific">Blautia intestinihominis</name>
    <dbReference type="NCBI Taxonomy" id="3133152"/>
    <lineage>
        <taxon>Bacteria</taxon>
        <taxon>Bacillati</taxon>
        <taxon>Bacillota</taxon>
        <taxon>Clostridia</taxon>
        <taxon>Lachnospirales</taxon>
        <taxon>Lachnospiraceae</taxon>
        <taxon>Blautia</taxon>
    </lineage>
</organism>
<protein>
    <submittedName>
        <fullName evidence="9">Potassium transporter TrkG</fullName>
    </submittedName>
</protein>
<comment type="caution">
    <text evidence="9">The sequence shown here is derived from an EMBL/GenBank/DDBJ whole genome shotgun (WGS) entry which is preliminary data.</text>
</comment>
<evidence type="ECO:0000256" key="1">
    <source>
        <dbReference type="ARBA" id="ARBA00004651"/>
    </source>
</evidence>
<dbReference type="EMBL" id="JBBMEI010000040">
    <property type="protein sequence ID" value="MEQ2359123.1"/>
    <property type="molecule type" value="Genomic_DNA"/>
</dbReference>
<feature type="transmembrane region" description="Helical" evidence="8">
    <location>
        <begin position="320"/>
        <end position="339"/>
    </location>
</feature>
<feature type="transmembrane region" description="Helical" evidence="8">
    <location>
        <begin position="206"/>
        <end position="224"/>
    </location>
</feature>
<keyword evidence="5 8" id="KW-1133">Transmembrane helix</keyword>
<keyword evidence="7 8" id="KW-0472">Membrane</keyword>
<evidence type="ECO:0000256" key="6">
    <source>
        <dbReference type="ARBA" id="ARBA00023065"/>
    </source>
</evidence>
<dbReference type="PANTHER" id="PTHR32024">
    <property type="entry name" value="TRK SYSTEM POTASSIUM UPTAKE PROTEIN TRKG-RELATED"/>
    <property type="match status" value="1"/>
</dbReference>
<feature type="transmembrane region" description="Helical" evidence="8">
    <location>
        <begin position="360"/>
        <end position="381"/>
    </location>
</feature>
<dbReference type="InterPro" id="IPR003445">
    <property type="entry name" value="Cat_transpt"/>
</dbReference>
<feature type="transmembrane region" description="Helical" evidence="8">
    <location>
        <begin position="412"/>
        <end position="437"/>
    </location>
</feature>
<feature type="transmembrane region" description="Helical" evidence="8">
    <location>
        <begin position="141"/>
        <end position="162"/>
    </location>
</feature>
<feature type="transmembrane region" description="Helical" evidence="8">
    <location>
        <begin position="87"/>
        <end position="110"/>
    </location>
</feature>
<keyword evidence="10" id="KW-1185">Reference proteome</keyword>
<keyword evidence="6" id="KW-0406">Ion transport</keyword>
<dbReference type="PANTHER" id="PTHR32024:SF1">
    <property type="entry name" value="KTR SYSTEM POTASSIUM UPTAKE PROTEIN B"/>
    <property type="match status" value="1"/>
</dbReference>
<evidence type="ECO:0000256" key="8">
    <source>
        <dbReference type="SAM" id="Phobius"/>
    </source>
</evidence>
<keyword evidence="4 8" id="KW-0812">Transmembrane</keyword>
<evidence type="ECO:0000256" key="4">
    <source>
        <dbReference type="ARBA" id="ARBA00022692"/>
    </source>
</evidence>